<dbReference type="Gene3D" id="3.40.50.2300">
    <property type="match status" value="1"/>
</dbReference>
<dbReference type="Pfam" id="PF00072">
    <property type="entry name" value="Response_reg"/>
    <property type="match status" value="1"/>
</dbReference>
<protein>
    <submittedName>
        <fullName evidence="4">Response regulator</fullName>
    </submittedName>
</protein>
<reference evidence="4 5" key="1">
    <citation type="submission" date="2023-12" db="EMBL/GenBank/DDBJ databases">
        <title>Novel species of the genus Arcicella isolated from rivers.</title>
        <authorList>
            <person name="Lu H."/>
        </authorList>
    </citation>
    <scope>NUCLEOTIDE SEQUENCE [LARGE SCALE GENOMIC DNA]</scope>
    <source>
        <strain evidence="4 5">LMG 21963</strain>
    </source>
</reference>
<comment type="caution">
    <text evidence="4">The sequence shown here is derived from an EMBL/GenBank/DDBJ whole genome shotgun (WGS) entry which is preliminary data.</text>
</comment>
<organism evidence="4 5">
    <name type="scientific">Arcicella aquatica</name>
    <dbReference type="NCBI Taxonomy" id="217141"/>
    <lineage>
        <taxon>Bacteria</taxon>
        <taxon>Pseudomonadati</taxon>
        <taxon>Bacteroidota</taxon>
        <taxon>Cytophagia</taxon>
        <taxon>Cytophagales</taxon>
        <taxon>Flectobacillaceae</taxon>
        <taxon>Arcicella</taxon>
    </lineage>
</organism>
<proteinExistence type="predicted"/>
<evidence type="ECO:0000313" key="5">
    <source>
        <dbReference type="Proteomes" id="UP001304671"/>
    </source>
</evidence>
<keyword evidence="5" id="KW-1185">Reference proteome</keyword>
<dbReference type="EMBL" id="JAYFUL010000048">
    <property type="protein sequence ID" value="MEA5260220.1"/>
    <property type="molecule type" value="Genomic_DNA"/>
</dbReference>
<dbReference type="SMART" id="SM00448">
    <property type="entry name" value="REC"/>
    <property type="match status" value="1"/>
</dbReference>
<dbReference type="InterPro" id="IPR050595">
    <property type="entry name" value="Bact_response_regulator"/>
</dbReference>
<evidence type="ECO:0000259" key="3">
    <source>
        <dbReference type="PROSITE" id="PS50110"/>
    </source>
</evidence>
<evidence type="ECO:0000256" key="1">
    <source>
        <dbReference type="ARBA" id="ARBA00022553"/>
    </source>
</evidence>
<evidence type="ECO:0000313" key="4">
    <source>
        <dbReference type="EMBL" id="MEA5260220.1"/>
    </source>
</evidence>
<evidence type="ECO:0000256" key="2">
    <source>
        <dbReference type="PROSITE-ProRule" id="PRU00169"/>
    </source>
</evidence>
<accession>A0ABU5QSY9</accession>
<feature type="domain" description="Response regulatory" evidence="3">
    <location>
        <begin position="6"/>
        <end position="124"/>
    </location>
</feature>
<dbReference type="SUPFAM" id="SSF52172">
    <property type="entry name" value="CheY-like"/>
    <property type="match status" value="1"/>
</dbReference>
<sequence>MKTTKNILLIEDDKDDQRFFIEALSEILEVRLFGLANNGKEALEQLEKAEILPDLIFTDINMPIMGGIECFSNILNNPRIKNIPVVFLTNDMARINDILQLGAKTFINKPSNERILCQKIRQAIQKELKPNLMPTGSFFKGLPNKSIFDQKVPVQLFFTANP</sequence>
<dbReference type="Proteomes" id="UP001304671">
    <property type="component" value="Unassembled WGS sequence"/>
</dbReference>
<dbReference type="InterPro" id="IPR011006">
    <property type="entry name" value="CheY-like_superfamily"/>
</dbReference>
<feature type="modified residue" description="4-aspartylphosphate" evidence="2">
    <location>
        <position position="59"/>
    </location>
</feature>
<dbReference type="PROSITE" id="PS50110">
    <property type="entry name" value="RESPONSE_REGULATORY"/>
    <property type="match status" value="1"/>
</dbReference>
<dbReference type="PANTHER" id="PTHR44591">
    <property type="entry name" value="STRESS RESPONSE REGULATOR PROTEIN 1"/>
    <property type="match status" value="1"/>
</dbReference>
<gene>
    <name evidence="4" type="ORF">VB264_20645</name>
</gene>
<keyword evidence="1 2" id="KW-0597">Phosphoprotein</keyword>
<dbReference type="PANTHER" id="PTHR44591:SF3">
    <property type="entry name" value="RESPONSE REGULATORY DOMAIN-CONTAINING PROTEIN"/>
    <property type="match status" value="1"/>
</dbReference>
<dbReference type="RefSeq" id="WP_323252532.1">
    <property type="nucleotide sequence ID" value="NZ_JAYFUL010000048.1"/>
</dbReference>
<dbReference type="InterPro" id="IPR001789">
    <property type="entry name" value="Sig_transdc_resp-reg_receiver"/>
</dbReference>
<name>A0ABU5QSY9_9BACT</name>